<name>A0A9D1EYN7_9BACT</name>
<dbReference type="GO" id="GO:0006396">
    <property type="term" value="P:RNA processing"/>
    <property type="evidence" value="ECO:0007669"/>
    <property type="project" value="InterPro"/>
</dbReference>
<dbReference type="Proteomes" id="UP000823928">
    <property type="component" value="Unassembled WGS sequence"/>
</dbReference>
<dbReference type="Gene3D" id="1.10.1520.10">
    <property type="entry name" value="Ribonuclease III domain"/>
    <property type="match status" value="1"/>
</dbReference>
<dbReference type="InterPro" id="IPR008226">
    <property type="entry name" value="Mini3_fam"/>
</dbReference>
<gene>
    <name evidence="5" type="ORF">IAC10_05650</name>
</gene>
<organism evidence="5 6">
    <name type="scientific">Candidatus Scatousia excrementigallinarum</name>
    <dbReference type="NCBI Taxonomy" id="2840935"/>
    <lineage>
        <taxon>Bacteria</taxon>
        <taxon>Candidatus Scatousia</taxon>
    </lineage>
</organism>
<dbReference type="InterPro" id="IPR000999">
    <property type="entry name" value="RNase_III_dom"/>
</dbReference>
<evidence type="ECO:0000256" key="3">
    <source>
        <dbReference type="ARBA" id="ARBA00022801"/>
    </source>
</evidence>
<evidence type="ECO:0000259" key="4">
    <source>
        <dbReference type="Pfam" id="PF00636"/>
    </source>
</evidence>
<dbReference type="InterPro" id="IPR036389">
    <property type="entry name" value="RNase_III_sf"/>
</dbReference>
<dbReference type="SUPFAM" id="SSF69065">
    <property type="entry name" value="RNase III domain-like"/>
    <property type="match status" value="1"/>
</dbReference>
<dbReference type="EMBL" id="DVIU01000116">
    <property type="protein sequence ID" value="HIS36099.1"/>
    <property type="molecule type" value="Genomic_DNA"/>
</dbReference>
<evidence type="ECO:0000313" key="6">
    <source>
        <dbReference type="Proteomes" id="UP000823928"/>
    </source>
</evidence>
<dbReference type="PANTHER" id="PTHR34276">
    <property type="entry name" value="MINI-RIBONUCLEASE 3"/>
    <property type="match status" value="1"/>
</dbReference>
<evidence type="ECO:0000256" key="1">
    <source>
        <dbReference type="ARBA" id="ARBA00022722"/>
    </source>
</evidence>
<dbReference type="GO" id="GO:0004525">
    <property type="term" value="F:ribonuclease III activity"/>
    <property type="evidence" value="ECO:0007669"/>
    <property type="project" value="InterPro"/>
</dbReference>
<keyword evidence="1" id="KW-0540">Nuclease</keyword>
<proteinExistence type="predicted"/>
<evidence type="ECO:0000256" key="2">
    <source>
        <dbReference type="ARBA" id="ARBA00022759"/>
    </source>
</evidence>
<keyword evidence="3" id="KW-0378">Hydrolase</keyword>
<dbReference type="PIRSF" id="PIRSF005520">
    <property type="entry name" value="UCP005520"/>
    <property type="match status" value="1"/>
</dbReference>
<sequence>MEELNLRNYAYIGDAVWELYIREKTIRLTESPKKLHKITTDKVKASYQAELLNIIESDLTDAEQEISRRARNLPIPVGRRQIQTEYRRATSFEALMGWWYINDKQRYNKIIELIDSELKF</sequence>
<dbReference type="PANTHER" id="PTHR34276:SF1">
    <property type="entry name" value="MINI-RIBONUCLEASE 3"/>
    <property type="match status" value="1"/>
</dbReference>
<accession>A0A9D1EYN7</accession>
<keyword evidence="2" id="KW-0255">Endonuclease</keyword>
<reference evidence="5" key="2">
    <citation type="journal article" date="2021" name="PeerJ">
        <title>Extensive microbial diversity within the chicken gut microbiome revealed by metagenomics and culture.</title>
        <authorList>
            <person name="Gilroy R."/>
            <person name="Ravi A."/>
            <person name="Getino M."/>
            <person name="Pursley I."/>
            <person name="Horton D.L."/>
            <person name="Alikhan N.F."/>
            <person name="Baker D."/>
            <person name="Gharbi K."/>
            <person name="Hall N."/>
            <person name="Watson M."/>
            <person name="Adriaenssens E.M."/>
            <person name="Foster-Nyarko E."/>
            <person name="Jarju S."/>
            <person name="Secka A."/>
            <person name="Antonio M."/>
            <person name="Oren A."/>
            <person name="Chaudhuri R.R."/>
            <person name="La Ragione R."/>
            <person name="Hildebrand F."/>
            <person name="Pallen M.J."/>
        </authorList>
    </citation>
    <scope>NUCLEOTIDE SEQUENCE</scope>
    <source>
        <strain evidence="5">6276</strain>
    </source>
</reference>
<dbReference type="Pfam" id="PF00636">
    <property type="entry name" value="Ribonuclease_3"/>
    <property type="match status" value="1"/>
</dbReference>
<protein>
    <submittedName>
        <fullName evidence="5">Mini-ribonuclease 3</fullName>
    </submittedName>
</protein>
<reference evidence="5" key="1">
    <citation type="submission" date="2020-10" db="EMBL/GenBank/DDBJ databases">
        <authorList>
            <person name="Gilroy R."/>
        </authorList>
    </citation>
    <scope>NUCLEOTIDE SEQUENCE</scope>
    <source>
        <strain evidence="5">6276</strain>
    </source>
</reference>
<comment type="caution">
    <text evidence="5">The sequence shown here is derived from an EMBL/GenBank/DDBJ whole genome shotgun (WGS) entry which is preliminary data.</text>
</comment>
<dbReference type="AlphaFoldDB" id="A0A9D1EYN7"/>
<evidence type="ECO:0000313" key="5">
    <source>
        <dbReference type="EMBL" id="HIS36099.1"/>
    </source>
</evidence>
<feature type="domain" description="RNase III" evidence="4">
    <location>
        <begin position="9"/>
        <end position="103"/>
    </location>
</feature>